<evidence type="ECO:0000256" key="1">
    <source>
        <dbReference type="ARBA" id="ARBA00004370"/>
    </source>
</evidence>
<evidence type="ECO:0000256" key="4">
    <source>
        <dbReference type="ARBA" id="ARBA00022989"/>
    </source>
</evidence>
<dbReference type="RefSeq" id="WP_080887014.1">
    <property type="nucleotide sequence ID" value="NZ_LT828648.1"/>
</dbReference>
<keyword evidence="4 6" id="KW-1133">Transmembrane helix</keyword>
<keyword evidence="8" id="KW-1185">Reference proteome</keyword>
<dbReference type="EMBL" id="LT828648">
    <property type="protein sequence ID" value="SLM48663.1"/>
    <property type="molecule type" value="Genomic_DNA"/>
</dbReference>
<reference evidence="7 8" key="1">
    <citation type="submission" date="2017-03" db="EMBL/GenBank/DDBJ databases">
        <authorList>
            <person name="Afonso C.L."/>
            <person name="Miller P.J."/>
            <person name="Scott M.A."/>
            <person name="Spackman E."/>
            <person name="Goraichik I."/>
            <person name="Dimitrov K.M."/>
            <person name="Suarez D.L."/>
            <person name="Swayne D.E."/>
        </authorList>
    </citation>
    <scope>NUCLEOTIDE SEQUENCE [LARGE SCALE GENOMIC DNA]</scope>
    <source>
        <strain evidence="7">Genome sequencing of Nitrospira japonica strain NJ11</strain>
    </source>
</reference>
<evidence type="ECO:0000256" key="3">
    <source>
        <dbReference type="ARBA" id="ARBA00022692"/>
    </source>
</evidence>
<protein>
    <submittedName>
        <fullName evidence="7">Uncharacterized protein</fullName>
    </submittedName>
</protein>
<evidence type="ECO:0000256" key="2">
    <source>
        <dbReference type="ARBA" id="ARBA00009160"/>
    </source>
</evidence>
<gene>
    <name evidence="7" type="ORF">NSJP_2491</name>
</gene>
<organism evidence="7 8">
    <name type="scientific">Nitrospira japonica</name>
    <dbReference type="NCBI Taxonomy" id="1325564"/>
    <lineage>
        <taxon>Bacteria</taxon>
        <taxon>Pseudomonadati</taxon>
        <taxon>Nitrospirota</taxon>
        <taxon>Nitrospiria</taxon>
        <taxon>Nitrospirales</taxon>
        <taxon>Nitrospiraceae</taxon>
        <taxon>Nitrospira</taxon>
    </lineage>
</organism>
<feature type="transmembrane region" description="Helical" evidence="6">
    <location>
        <begin position="130"/>
        <end position="148"/>
    </location>
</feature>
<sequence length="151" mass="15736">MKEPLDDDAEGASPAPRGFFETLVADGPWTAKSFVAVSVATVAALVAWVTSFSSPDAARFGGSYLGGYFIGWAFRRFLRFAALVAGGILAAVTLLKNTGWIDLDWGSVETQVGQAAASIHQGAQGLRQTLSGYLPSAGAGAAGVFFGFRKK</sequence>
<dbReference type="InterPro" id="IPR007014">
    <property type="entry name" value="FUN14"/>
</dbReference>
<dbReference type="STRING" id="1325564.NSJP_2491"/>
<evidence type="ECO:0000256" key="6">
    <source>
        <dbReference type="SAM" id="Phobius"/>
    </source>
</evidence>
<dbReference type="OrthoDB" id="9800472at2"/>
<feature type="transmembrane region" description="Helical" evidence="6">
    <location>
        <begin position="77"/>
        <end position="95"/>
    </location>
</feature>
<evidence type="ECO:0000256" key="5">
    <source>
        <dbReference type="ARBA" id="ARBA00023136"/>
    </source>
</evidence>
<dbReference type="KEGG" id="nja:NSJP_2491"/>
<dbReference type="Proteomes" id="UP000192042">
    <property type="component" value="Chromosome I"/>
</dbReference>
<comment type="similarity">
    <text evidence="2">Belongs to the FUN14 family.</text>
</comment>
<keyword evidence="3 6" id="KW-0812">Transmembrane</keyword>
<evidence type="ECO:0000313" key="8">
    <source>
        <dbReference type="Proteomes" id="UP000192042"/>
    </source>
</evidence>
<feature type="transmembrane region" description="Helical" evidence="6">
    <location>
        <begin position="29"/>
        <end position="49"/>
    </location>
</feature>
<proteinExistence type="inferred from homology"/>
<accession>A0A1W1I773</accession>
<dbReference type="AlphaFoldDB" id="A0A1W1I773"/>
<keyword evidence="5 6" id="KW-0472">Membrane</keyword>
<comment type="subcellular location">
    <subcellularLocation>
        <location evidence="1">Membrane</location>
    </subcellularLocation>
</comment>
<name>A0A1W1I773_9BACT</name>
<dbReference type="Pfam" id="PF04930">
    <property type="entry name" value="FUN14"/>
    <property type="match status" value="1"/>
</dbReference>
<evidence type="ECO:0000313" key="7">
    <source>
        <dbReference type="EMBL" id="SLM48663.1"/>
    </source>
</evidence>
<dbReference type="GO" id="GO:0016020">
    <property type="term" value="C:membrane"/>
    <property type="evidence" value="ECO:0007669"/>
    <property type="project" value="UniProtKB-SubCell"/>
</dbReference>